<gene>
    <name evidence="1" type="primary">RGD1310552_predicted</name>
    <name evidence="1" type="ORF">rCG_25101</name>
</gene>
<evidence type="ECO:0000313" key="2">
    <source>
        <dbReference type="Proteomes" id="UP000234681"/>
    </source>
</evidence>
<accession>A6I1A6</accession>
<organism evidence="1 2">
    <name type="scientific">Rattus norvegicus</name>
    <name type="common">Rat</name>
    <dbReference type="NCBI Taxonomy" id="10116"/>
    <lineage>
        <taxon>Eukaryota</taxon>
        <taxon>Metazoa</taxon>
        <taxon>Chordata</taxon>
        <taxon>Craniata</taxon>
        <taxon>Vertebrata</taxon>
        <taxon>Euteleostomi</taxon>
        <taxon>Mammalia</taxon>
        <taxon>Eutheria</taxon>
        <taxon>Euarchontoglires</taxon>
        <taxon>Glires</taxon>
        <taxon>Rodentia</taxon>
        <taxon>Myomorpha</taxon>
        <taxon>Muroidea</taxon>
        <taxon>Muridae</taxon>
        <taxon>Murinae</taxon>
        <taxon>Rattus</taxon>
    </lineage>
</organism>
<name>A6I1A6_RAT</name>
<reference evidence="1 2" key="1">
    <citation type="submission" date="2005-09" db="EMBL/GenBank/DDBJ databases">
        <authorList>
            <person name="Mural R.J."/>
            <person name="Li P.W."/>
            <person name="Adams M.D."/>
            <person name="Amanatides P.G."/>
            <person name="Baden-Tillson H."/>
            <person name="Barnstead M."/>
            <person name="Chin S.H."/>
            <person name="Dew I."/>
            <person name="Evans C.A."/>
            <person name="Ferriera S."/>
            <person name="Flanigan M."/>
            <person name="Fosler C."/>
            <person name="Glodek A."/>
            <person name="Gu Z."/>
            <person name="Holt R.A."/>
            <person name="Jennings D."/>
            <person name="Kraft C.L."/>
            <person name="Lu F."/>
            <person name="Nguyen T."/>
            <person name="Nusskern D.R."/>
            <person name="Pfannkoch C.M."/>
            <person name="Sitter C."/>
            <person name="Sutton G.G."/>
            <person name="Venter J.C."/>
            <person name="Wang Z."/>
            <person name="Woodage T."/>
            <person name="Zheng X.H."/>
            <person name="Zhong F."/>
        </authorList>
    </citation>
    <scope>NUCLEOTIDE SEQUENCE [LARGE SCALE GENOMIC DNA]</scope>
    <source>
        <strain>BN</strain>
        <strain evidence="2">Sprague-Dawley</strain>
    </source>
</reference>
<sequence>MKPDRGSTIPVSDVTNRLWEDTRL</sequence>
<evidence type="ECO:0000313" key="1">
    <source>
        <dbReference type="EMBL" id="EDL77822.1"/>
    </source>
</evidence>
<dbReference type="Proteomes" id="UP000234681">
    <property type="component" value="Chromosome 8"/>
</dbReference>
<dbReference type="AlphaFoldDB" id="A6I1A6"/>
<proteinExistence type="predicted"/>
<protein>
    <submittedName>
        <fullName evidence="1">Uncharacterized protein</fullName>
    </submittedName>
</protein>
<dbReference type="EMBL" id="CH473954">
    <property type="protein sequence ID" value="EDL77822.1"/>
    <property type="molecule type" value="Genomic_DNA"/>
</dbReference>